<reference evidence="2 3" key="1">
    <citation type="journal article" date="2015" name="Virus Genes">
        <title>The genome sequence of Agrotis segetum nucleopolyhedrovirus B (AgseNPV-B) reveals a new baculovirus species within the Agrotis baculovirus complex.</title>
        <authorList>
            <person name="Wennmann J.T."/>
            <person name="Gueli Alletti G."/>
            <person name="Jehle J.A."/>
        </authorList>
    </citation>
    <scope>NUCLEOTIDE SEQUENCE [LARGE SCALE GENOMIC DNA]</scope>
    <source>
        <strain evidence="2">English</strain>
    </source>
</reference>
<dbReference type="OrthoDB" id="3109at10239"/>
<evidence type="ECO:0000313" key="2">
    <source>
        <dbReference type="EMBL" id="AIZ48567.1"/>
    </source>
</evidence>
<keyword evidence="3" id="KW-1185">Reference proteome</keyword>
<organism evidence="2 3">
    <name type="scientific">Agrotis segetum nucleopolyhedrovirus B</name>
    <dbReference type="NCBI Taxonomy" id="1580580"/>
    <lineage>
        <taxon>Viruses</taxon>
        <taxon>Viruses incertae sedis</taxon>
        <taxon>Naldaviricetes</taxon>
        <taxon>Lefavirales</taxon>
        <taxon>Baculoviridae</taxon>
        <taxon>Alphabaculovirus</taxon>
        <taxon>Alphabaculovirus alteragsegetum</taxon>
    </lineage>
</organism>
<proteinExistence type="predicted"/>
<dbReference type="Pfam" id="PF12259">
    <property type="entry name" value="Baculo_F"/>
    <property type="match status" value="1"/>
</dbReference>
<dbReference type="EMBL" id="KM102981">
    <property type="protein sequence ID" value="AIZ48567.1"/>
    <property type="molecule type" value="Genomic_DNA"/>
</dbReference>
<keyword evidence="1" id="KW-0812">Transmembrane</keyword>
<feature type="transmembrane region" description="Helical" evidence="1">
    <location>
        <begin position="600"/>
        <end position="617"/>
    </location>
</feature>
<dbReference type="InterPro" id="IPR022048">
    <property type="entry name" value="Envelope_fusion-like"/>
</dbReference>
<dbReference type="KEGG" id="vg:22619599"/>
<dbReference type="GeneID" id="22619599"/>
<keyword evidence="1" id="KW-0472">Membrane</keyword>
<evidence type="ECO:0000313" key="3">
    <source>
        <dbReference type="Proteomes" id="UP000202327"/>
    </source>
</evidence>
<accession>A0A0A7KRA5</accession>
<evidence type="ECO:0000256" key="1">
    <source>
        <dbReference type="SAM" id="Phobius"/>
    </source>
</evidence>
<keyword evidence="1" id="KW-1133">Transmembrane helix</keyword>
<name>A0A0A7KRA5_9ABAC</name>
<sequence>MVCFKVFVFAVLSVIVVAETLPPMTSTKIASDIVQVTELPKTSGLYFQYINKMQFVQNIWHFVIEMDHGAVFYRLRKIHQSVKRLKSYVTSLINDPDKKYSSCLHLDTILMGTQDILDNTIAKLTRQHNELDQKVPISPSNAKLDKAQLEENDDDSPKRKKRALDFVGHVYKYLFGIMDSDDAHELHQLANSSNSLDAQIKQLTDEMIVLTNYVEHEEKNEKLLYNMQACEYASSEYSLLCKELSDLITLYDKLDRVVDNAKLNHLNSMVITPERLLHEMKNVSGNLAGLSWPVPLTEKAMHVLIDYVINVHVFVKPSRKLVFIIEVPLVNSEVFDIFHSIPLPYCEKSNKCAILLPDSKYLGVSVDRRSYVRMDDTSNCRMADNVMLCFRPQIIYEVNQAKLCDIRIFMKNHKDIDYDKDCDVRVGRFEDELFYATSDYNNWLYVLQENVDLNFQCMPSPTIPSGFNIKPIVLKAGVGIIHATGHDTCKLTTKKSRLSVHELYNNLNTVIEVPIDTLYNFSVALKDIQNVELDTMKTNNDLEHTNLHELTNRLYDLRRRMNNNTRYSGSEIMDDNSSIFSGLSDWFSSIGIEFHYIKTIVIWVILALLTLAVVKVYRSCCSGSISALFSCCRRGGGDPTVVRRDDRDMYYQSTLPRKRGNKKRIVINDDDDDDDNIEMQSLKY</sequence>
<dbReference type="Proteomes" id="UP000202327">
    <property type="component" value="Segment"/>
</dbReference>
<dbReference type="RefSeq" id="YP_009112570.1">
    <property type="nucleotide sequence ID" value="NC_025960.1"/>
</dbReference>
<protein>
    <submittedName>
        <fullName evidence="2">Efp/ld130</fullName>
    </submittedName>
</protein>